<name>A0A9Q1H7N0_HOLLE</name>
<feature type="domain" description="Ig-like" evidence="5">
    <location>
        <begin position="149"/>
        <end position="217"/>
    </location>
</feature>
<dbReference type="PANTHER" id="PTHR18947:SF28">
    <property type="entry name" value="GIRDIN, ISOFORM A"/>
    <property type="match status" value="1"/>
</dbReference>
<evidence type="ECO:0000256" key="3">
    <source>
        <dbReference type="SAM" id="Phobius"/>
    </source>
</evidence>
<dbReference type="AlphaFoldDB" id="A0A9Q1H7N0"/>
<gene>
    <name evidence="6" type="ORF">HOLleu_22737</name>
</gene>
<keyword evidence="3" id="KW-1133">Transmembrane helix</keyword>
<keyword evidence="3" id="KW-0472">Membrane</keyword>
<feature type="domain" description="Ig-like" evidence="5">
    <location>
        <begin position="3"/>
        <end position="124"/>
    </location>
</feature>
<dbReference type="InterPro" id="IPR013783">
    <property type="entry name" value="Ig-like_fold"/>
</dbReference>
<keyword evidence="1" id="KW-0175">Coiled coil</keyword>
<feature type="coiled-coil region" evidence="1">
    <location>
        <begin position="295"/>
        <end position="399"/>
    </location>
</feature>
<dbReference type="SMART" id="SM00409">
    <property type="entry name" value="IG"/>
    <property type="match status" value="1"/>
</dbReference>
<dbReference type="SUPFAM" id="SSF48726">
    <property type="entry name" value="Immunoglobulin"/>
    <property type="match status" value="2"/>
</dbReference>
<dbReference type="EMBL" id="JAIZAY010000010">
    <property type="protein sequence ID" value="KAJ8035490.1"/>
    <property type="molecule type" value="Genomic_DNA"/>
</dbReference>
<dbReference type="GO" id="GO:0005737">
    <property type="term" value="C:cytoplasm"/>
    <property type="evidence" value="ECO:0007669"/>
    <property type="project" value="TreeGrafter"/>
</dbReference>
<dbReference type="InterPro" id="IPR036179">
    <property type="entry name" value="Ig-like_dom_sf"/>
</dbReference>
<evidence type="ECO:0000256" key="4">
    <source>
        <dbReference type="SAM" id="SignalP"/>
    </source>
</evidence>
<reference evidence="6" key="1">
    <citation type="submission" date="2021-10" db="EMBL/GenBank/DDBJ databases">
        <title>Tropical sea cucumber genome reveals ecological adaptation and Cuvierian tubules defense mechanism.</title>
        <authorList>
            <person name="Chen T."/>
        </authorList>
    </citation>
    <scope>NUCLEOTIDE SEQUENCE</scope>
    <source>
        <strain evidence="6">Nanhai2018</strain>
        <tissue evidence="6">Muscle</tissue>
    </source>
</reference>
<dbReference type="Gene3D" id="2.60.40.10">
    <property type="entry name" value="Immunoglobulins"/>
    <property type="match status" value="1"/>
</dbReference>
<dbReference type="InterPro" id="IPR003599">
    <property type="entry name" value="Ig_sub"/>
</dbReference>
<dbReference type="Gene3D" id="1.20.5.340">
    <property type="match status" value="1"/>
</dbReference>
<dbReference type="InterPro" id="IPR007110">
    <property type="entry name" value="Ig-like_dom"/>
</dbReference>
<dbReference type="GO" id="GO:0031122">
    <property type="term" value="P:cytoplasmic microtubule organization"/>
    <property type="evidence" value="ECO:0007669"/>
    <property type="project" value="TreeGrafter"/>
</dbReference>
<feature type="transmembrane region" description="Helical" evidence="3">
    <location>
        <begin position="235"/>
        <end position="258"/>
    </location>
</feature>
<dbReference type="GO" id="GO:0008017">
    <property type="term" value="F:microtubule binding"/>
    <property type="evidence" value="ECO:0007669"/>
    <property type="project" value="TreeGrafter"/>
</dbReference>
<evidence type="ECO:0000259" key="5">
    <source>
        <dbReference type="PROSITE" id="PS50835"/>
    </source>
</evidence>
<dbReference type="OrthoDB" id="6138780at2759"/>
<dbReference type="Proteomes" id="UP001152320">
    <property type="component" value="Chromosome 10"/>
</dbReference>
<accession>A0A9Q1H7N0</accession>
<dbReference type="GO" id="GO:0005815">
    <property type="term" value="C:microtubule organizing center"/>
    <property type="evidence" value="ECO:0007669"/>
    <property type="project" value="TreeGrafter"/>
</dbReference>
<feature type="signal peptide" evidence="4">
    <location>
        <begin position="1"/>
        <end position="23"/>
    </location>
</feature>
<dbReference type="GO" id="GO:0030705">
    <property type="term" value="P:cytoskeleton-dependent intracellular transport"/>
    <property type="evidence" value="ECO:0007669"/>
    <property type="project" value="TreeGrafter"/>
</dbReference>
<feature type="region of interest" description="Disordered" evidence="2">
    <location>
        <begin position="269"/>
        <end position="293"/>
    </location>
</feature>
<keyword evidence="7" id="KW-1185">Reference proteome</keyword>
<evidence type="ECO:0000256" key="1">
    <source>
        <dbReference type="SAM" id="Coils"/>
    </source>
</evidence>
<evidence type="ECO:0000313" key="7">
    <source>
        <dbReference type="Proteomes" id="UP001152320"/>
    </source>
</evidence>
<protein>
    <submittedName>
        <fullName evidence="6">Nuclear mitotic apparatus protein 1</fullName>
    </submittedName>
</protein>
<dbReference type="PANTHER" id="PTHR18947">
    <property type="entry name" value="HOOK PROTEINS"/>
    <property type="match status" value="1"/>
</dbReference>
<keyword evidence="4" id="KW-0732">Signal</keyword>
<evidence type="ECO:0000256" key="2">
    <source>
        <dbReference type="SAM" id="MobiDB-lite"/>
    </source>
</evidence>
<feature type="chain" id="PRO_5040214261" evidence="4">
    <location>
        <begin position="24"/>
        <end position="650"/>
    </location>
</feature>
<proteinExistence type="predicted"/>
<sequence length="650" mass="73693">MSPMRLLLHFGLIFVTCVTYGIASEFRNWPTMVFKKGETALIPCLPHGDANAYFWRKGIWFNVSENIASIVHGISDNSEKFEVLPNGSLIINHMTTNDEGTYYCRIASEVNECHGEVTVYLEVTSDQLDLSVKECNSQPICSMIVVPLSEITLTCTANFVSDSMTLKWYSGPNELSGEIITLKDSEKKLSSTIRLTFTGPTILTCEAAGIALSRSITYIQLDKTDDTTETSSPQVVIWIIPIAILSVVCIGLFLFLLFNRKVCKSTESLGMDGDGKGHTSKEADEEKQNFLKTDKQKLTPEVQKLQSDKQKLTEELQKLQTDEQKLTEEVQKLQTDKQKLTEEVQKLQTDKQKLTPEVQKLQTDKQKLTEEVQKLQTDKQKLTEEVQKLQSDKQKLTPEVQKLQICRAVTCCLDPSNKNMKIKKINYMITYNHILEIALTDNAGRDSKIFQNILRGINSCIFVCGFSFSRKEDNGSFAGTVQDFFVHLKKHLPSFKFQVSMKVIERDSRGDYVYVDPARVGDQERTITVGKRIAIKTFNIESEEDLRTITSLTPLRHFDKDHYSVVSFYTDKGSLSLSFIEDVGRIKNCIEDKIDDSFDNFLVQVTRLKNSVITLIVNCDRGNQGERDKLITEQESVMNYLASIHTGRKG</sequence>
<comment type="caution">
    <text evidence="6">The sequence shown here is derived from an EMBL/GenBank/DDBJ whole genome shotgun (WGS) entry which is preliminary data.</text>
</comment>
<feature type="compositionally biased region" description="Basic and acidic residues" evidence="2">
    <location>
        <begin position="273"/>
        <end position="293"/>
    </location>
</feature>
<organism evidence="6 7">
    <name type="scientific">Holothuria leucospilota</name>
    <name type="common">Black long sea cucumber</name>
    <name type="synonym">Mertensiothuria leucospilota</name>
    <dbReference type="NCBI Taxonomy" id="206669"/>
    <lineage>
        <taxon>Eukaryota</taxon>
        <taxon>Metazoa</taxon>
        <taxon>Echinodermata</taxon>
        <taxon>Eleutherozoa</taxon>
        <taxon>Echinozoa</taxon>
        <taxon>Holothuroidea</taxon>
        <taxon>Aspidochirotacea</taxon>
        <taxon>Aspidochirotida</taxon>
        <taxon>Holothuriidae</taxon>
        <taxon>Holothuria</taxon>
    </lineage>
</organism>
<keyword evidence="3" id="KW-0812">Transmembrane</keyword>
<dbReference type="GO" id="GO:0051959">
    <property type="term" value="F:dynein light intermediate chain binding"/>
    <property type="evidence" value="ECO:0007669"/>
    <property type="project" value="TreeGrafter"/>
</dbReference>
<evidence type="ECO:0000313" key="6">
    <source>
        <dbReference type="EMBL" id="KAJ8035490.1"/>
    </source>
</evidence>
<dbReference type="PROSITE" id="PS50835">
    <property type="entry name" value="IG_LIKE"/>
    <property type="match status" value="2"/>
</dbReference>